<name>A0A7W3XR80_9BACL</name>
<dbReference type="RefSeq" id="WP_182535167.1">
    <property type="nucleotide sequence ID" value="NZ_JACJIP010000009.1"/>
</dbReference>
<dbReference type="EMBL" id="JACJIP010000009">
    <property type="protein sequence ID" value="MBA9085263.1"/>
    <property type="molecule type" value="Genomic_DNA"/>
</dbReference>
<protein>
    <recommendedName>
        <fullName evidence="4">DUF4247 domain-containing protein</fullName>
    </recommendedName>
</protein>
<organism evidence="2 3">
    <name type="scientific">Fontibacillus solani</name>
    <dbReference type="NCBI Taxonomy" id="1572857"/>
    <lineage>
        <taxon>Bacteria</taxon>
        <taxon>Bacillati</taxon>
        <taxon>Bacillota</taxon>
        <taxon>Bacilli</taxon>
        <taxon>Bacillales</taxon>
        <taxon>Paenibacillaceae</taxon>
        <taxon>Fontibacillus</taxon>
    </lineage>
</organism>
<dbReference type="InterPro" id="IPR025341">
    <property type="entry name" value="DUF4247"/>
</dbReference>
<feature type="compositionally biased region" description="Basic and acidic residues" evidence="1">
    <location>
        <begin position="208"/>
        <end position="222"/>
    </location>
</feature>
<feature type="compositionally biased region" description="Basic residues" evidence="1">
    <location>
        <begin position="238"/>
        <end position="253"/>
    </location>
</feature>
<keyword evidence="3" id="KW-1185">Reference proteome</keyword>
<evidence type="ECO:0000313" key="3">
    <source>
        <dbReference type="Proteomes" id="UP000567067"/>
    </source>
</evidence>
<dbReference type="AlphaFoldDB" id="A0A7W3XR80"/>
<reference evidence="2 3" key="1">
    <citation type="submission" date="2020-08" db="EMBL/GenBank/DDBJ databases">
        <title>Genomic Encyclopedia of Type Strains, Phase III (KMG-III): the genomes of soil and plant-associated and newly described type strains.</title>
        <authorList>
            <person name="Whitman W."/>
        </authorList>
    </citation>
    <scope>NUCLEOTIDE SEQUENCE [LARGE SCALE GENOMIC DNA]</scope>
    <source>
        <strain evidence="2 3">CECT 8693</strain>
    </source>
</reference>
<feature type="compositionally biased region" description="Low complexity" evidence="1">
    <location>
        <begin position="223"/>
        <end position="237"/>
    </location>
</feature>
<evidence type="ECO:0000256" key="1">
    <source>
        <dbReference type="SAM" id="MobiDB-lite"/>
    </source>
</evidence>
<evidence type="ECO:0000313" key="2">
    <source>
        <dbReference type="EMBL" id="MBA9085263.1"/>
    </source>
</evidence>
<proteinExistence type="predicted"/>
<evidence type="ECO:0008006" key="4">
    <source>
        <dbReference type="Google" id="ProtNLM"/>
    </source>
</evidence>
<feature type="region of interest" description="Disordered" evidence="1">
    <location>
        <begin position="181"/>
        <end position="253"/>
    </location>
</feature>
<comment type="caution">
    <text evidence="2">The sequence shown here is derived from an EMBL/GenBank/DDBJ whole genome shotgun (WGS) entry which is preliminary data.</text>
</comment>
<dbReference type="Pfam" id="PF14042">
    <property type="entry name" value="DUF4247"/>
    <property type="match status" value="1"/>
</dbReference>
<dbReference type="PROSITE" id="PS51257">
    <property type="entry name" value="PROKAR_LIPOPROTEIN"/>
    <property type="match status" value="1"/>
</dbReference>
<accession>A0A7W3XR80</accession>
<sequence>MKARSALSIKWLLSISLIISLLSGCGMSSTISESYPLESVNKDGNATSYVYRAAGQTVPEVAKALEDQRSPKQISAEDPERMFLVYSNEWYHLQRDPDKPEDTLIEVDSEEYVRNNYDNSFLQGYITASIIGSLFDSLDGGGKYRGYSSKDVYQPKQGTYKQATDVDKKITAPLTVNKKGSLIRRGTDSSDSAGSGGSIFSRQSGDSSSKDKSRGSISKSKDSSSSWFDSPKKSITTPKKKSGFGKIKRRGRR</sequence>
<gene>
    <name evidence="2" type="ORF">FHR92_001729</name>
</gene>
<dbReference type="Proteomes" id="UP000567067">
    <property type="component" value="Unassembled WGS sequence"/>
</dbReference>